<dbReference type="GO" id="GO:0004364">
    <property type="term" value="F:glutathione transferase activity"/>
    <property type="evidence" value="ECO:0007669"/>
    <property type="project" value="UniProtKB-EC"/>
</dbReference>
<dbReference type="EC" id="2.5.1.18" evidence="1"/>
<dbReference type="InterPro" id="IPR036249">
    <property type="entry name" value="Thioredoxin-like_sf"/>
</dbReference>
<dbReference type="InterPro" id="IPR004045">
    <property type="entry name" value="Glutathione_S-Trfase_N"/>
</dbReference>
<dbReference type="EMBL" id="JAUJYO010000017">
    <property type="protein sequence ID" value="KAK1291157.1"/>
    <property type="molecule type" value="Genomic_DNA"/>
</dbReference>
<dbReference type="GO" id="GO:0005737">
    <property type="term" value="C:cytoplasm"/>
    <property type="evidence" value="ECO:0007669"/>
    <property type="project" value="TreeGrafter"/>
</dbReference>
<comment type="caution">
    <text evidence="4">The sequence shown here is derived from an EMBL/GenBank/DDBJ whole genome shotgun (WGS) entry which is preliminary data.</text>
</comment>
<dbReference type="GO" id="GO:0043295">
    <property type="term" value="F:glutathione binding"/>
    <property type="evidence" value="ECO:0007669"/>
    <property type="project" value="TreeGrafter"/>
</dbReference>
<dbReference type="PROSITE" id="PS50404">
    <property type="entry name" value="GST_NTER"/>
    <property type="match status" value="1"/>
</dbReference>
<dbReference type="Gene3D" id="3.40.30.10">
    <property type="entry name" value="Glutaredoxin"/>
    <property type="match status" value="1"/>
</dbReference>
<dbReference type="PANTHER" id="PTHR43900:SF47">
    <property type="entry name" value="GLUTATHIONE S-TRANSFERASE F6-RELATED"/>
    <property type="match status" value="1"/>
</dbReference>
<evidence type="ECO:0000256" key="1">
    <source>
        <dbReference type="ARBA" id="ARBA00012452"/>
    </source>
</evidence>
<name>A0AAV9CSM0_ACOCL</name>
<reference evidence="4" key="1">
    <citation type="journal article" date="2023" name="Nat. Commun.">
        <title>Diploid and tetraploid genomes of Acorus and the evolution of monocots.</title>
        <authorList>
            <person name="Ma L."/>
            <person name="Liu K.W."/>
            <person name="Li Z."/>
            <person name="Hsiao Y.Y."/>
            <person name="Qi Y."/>
            <person name="Fu T."/>
            <person name="Tang G.D."/>
            <person name="Zhang D."/>
            <person name="Sun W.H."/>
            <person name="Liu D.K."/>
            <person name="Li Y."/>
            <person name="Chen G.Z."/>
            <person name="Liu X.D."/>
            <person name="Liao X.Y."/>
            <person name="Jiang Y.T."/>
            <person name="Yu X."/>
            <person name="Hao Y."/>
            <person name="Huang J."/>
            <person name="Zhao X.W."/>
            <person name="Ke S."/>
            <person name="Chen Y.Y."/>
            <person name="Wu W.L."/>
            <person name="Hsu J.L."/>
            <person name="Lin Y.F."/>
            <person name="Huang M.D."/>
            <person name="Li C.Y."/>
            <person name="Huang L."/>
            <person name="Wang Z.W."/>
            <person name="Zhao X."/>
            <person name="Zhong W.Y."/>
            <person name="Peng D.H."/>
            <person name="Ahmad S."/>
            <person name="Lan S."/>
            <person name="Zhang J.S."/>
            <person name="Tsai W.C."/>
            <person name="Van de Peer Y."/>
            <person name="Liu Z.J."/>
        </authorList>
    </citation>
    <scope>NUCLEOTIDE SEQUENCE</scope>
    <source>
        <strain evidence="4">CP</strain>
    </source>
</reference>
<dbReference type="PANTHER" id="PTHR43900">
    <property type="entry name" value="GLUTATHIONE S-TRANSFERASE RHO"/>
    <property type="match status" value="1"/>
</dbReference>
<evidence type="ECO:0000313" key="5">
    <source>
        <dbReference type="Proteomes" id="UP001180020"/>
    </source>
</evidence>
<evidence type="ECO:0000256" key="2">
    <source>
        <dbReference type="ARBA" id="ARBA00022679"/>
    </source>
</evidence>
<feature type="domain" description="GST N-terminal" evidence="3">
    <location>
        <begin position="2"/>
        <end position="72"/>
    </location>
</feature>
<keyword evidence="5" id="KW-1185">Reference proteome</keyword>
<dbReference type="Proteomes" id="UP001180020">
    <property type="component" value="Unassembled WGS sequence"/>
</dbReference>
<evidence type="ECO:0000313" key="4">
    <source>
        <dbReference type="EMBL" id="KAK1291157.1"/>
    </source>
</evidence>
<proteinExistence type="predicted"/>
<dbReference type="AlphaFoldDB" id="A0AAV9CSM0"/>
<organism evidence="4 5">
    <name type="scientific">Acorus calamus</name>
    <name type="common">Sweet flag</name>
    <dbReference type="NCBI Taxonomy" id="4465"/>
    <lineage>
        <taxon>Eukaryota</taxon>
        <taxon>Viridiplantae</taxon>
        <taxon>Streptophyta</taxon>
        <taxon>Embryophyta</taxon>
        <taxon>Tracheophyta</taxon>
        <taxon>Spermatophyta</taxon>
        <taxon>Magnoliopsida</taxon>
        <taxon>Liliopsida</taxon>
        <taxon>Acoraceae</taxon>
        <taxon>Acorus</taxon>
    </lineage>
</organism>
<dbReference type="Pfam" id="PF02798">
    <property type="entry name" value="GST_N"/>
    <property type="match status" value="1"/>
</dbReference>
<dbReference type="SUPFAM" id="SSF52833">
    <property type="entry name" value="Thioredoxin-like"/>
    <property type="match status" value="1"/>
</dbReference>
<reference evidence="4" key="2">
    <citation type="submission" date="2023-06" db="EMBL/GenBank/DDBJ databases">
        <authorList>
            <person name="Ma L."/>
            <person name="Liu K.-W."/>
            <person name="Li Z."/>
            <person name="Hsiao Y.-Y."/>
            <person name="Qi Y."/>
            <person name="Fu T."/>
            <person name="Tang G."/>
            <person name="Zhang D."/>
            <person name="Sun W.-H."/>
            <person name="Liu D.-K."/>
            <person name="Li Y."/>
            <person name="Chen G.-Z."/>
            <person name="Liu X.-D."/>
            <person name="Liao X.-Y."/>
            <person name="Jiang Y.-T."/>
            <person name="Yu X."/>
            <person name="Hao Y."/>
            <person name="Huang J."/>
            <person name="Zhao X.-W."/>
            <person name="Ke S."/>
            <person name="Chen Y.-Y."/>
            <person name="Wu W.-L."/>
            <person name="Hsu J.-L."/>
            <person name="Lin Y.-F."/>
            <person name="Huang M.-D."/>
            <person name="Li C.-Y."/>
            <person name="Huang L."/>
            <person name="Wang Z.-W."/>
            <person name="Zhao X."/>
            <person name="Zhong W.-Y."/>
            <person name="Peng D.-H."/>
            <person name="Ahmad S."/>
            <person name="Lan S."/>
            <person name="Zhang J.-S."/>
            <person name="Tsai W.-C."/>
            <person name="Van De Peer Y."/>
            <person name="Liu Z.-J."/>
        </authorList>
    </citation>
    <scope>NUCLEOTIDE SEQUENCE</scope>
    <source>
        <strain evidence="4">CP</strain>
        <tissue evidence="4">Leaves</tissue>
    </source>
</reference>
<accession>A0AAV9CSM0</accession>
<protein>
    <recommendedName>
        <fullName evidence="1">glutathione transferase</fullName>
        <ecNumber evidence="1">2.5.1.18</ecNumber>
    </recommendedName>
</protein>
<keyword evidence="2" id="KW-0808">Transferase</keyword>
<gene>
    <name evidence="4" type="primary">PARB</name>
    <name evidence="4" type="ORF">QJS10_CPB17g01362</name>
</gene>
<sequence length="72" mass="8277">MTGLKLYGVKQSTNVMRALVCLYEKGLDFEFVSVDMHSGEHKKDPFISFNRINLKPLVGWENKRGIEMDKGE</sequence>
<evidence type="ECO:0000259" key="3">
    <source>
        <dbReference type="PROSITE" id="PS50404"/>
    </source>
</evidence>
<dbReference type="GO" id="GO:0006749">
    <property type="term" value="P:glutathione metabolic process"/>
    <property type="evidence" value="ECO:0007669"/>
    <property type="project" value="TreeGrafter"/>
</dbReference>